<proteinExistence type="predicted"/>
<evidence type="ECO:0000313" key="2">
    <source>
        <dbReference type="Proteomes" id="UP000276133"/>
    </source>
</evidence>
<gene>
    <name evidence="1" type="ORF">BpHYR1_023502</name>
</gene>
<name>A0A3M7Q6H4_BRAPC</name>
<dbReference type="EMBL" id="REGN01007254">
    <property type="protein sequence ID" value="RNA06859.1"/>
    <property type="molecule type" value="Genomic_DNA"/>
</dbReference>
<sequence>MLCDSGSYIVEASVCSEASCETGYSKMPSNETLEASSPRLIDPDLKPSLGHFTSTSSDYAINRAKASKHPNIQHHPTIHPHSRYQRTLLNTLNRSIISENSSQPSNLNNLDQKKLMGLPCFVIKKSPIWWSGPGHRVSEH</sequence>
<dbReference type="AlphaFoldDB" id="A0A3M7Q6H4"/>
<keyword evidence="2" id="KW-1185">Reference proteome</keyword>
<comment type="caution">
    <text evidence="1">The sequence shown here is derived from an EMBL/GenBank/DDBJ whole genome shotgun (WGS) entry which is preliminary data.</text>
</comment>
<dbReference type="Proteomes" id="UP000276133">
    <property type="component" value="Unassembled WGS sequence"/>
</dbReference>
<protein>
    <submittedName>
        <fullName evidence="1">Uncharacterized protein</fullName>
    </submittedName>
</protein>
<reference evidence="1 2" key="1">
    <citation type="journal article" date="2018" name="Sci. Rep.">
        <title>Genomic signatures of local adaptation to the degree of environmental predictability in rotifers.</title>
        <authorList>
            <person name="Franch-Gras L."/>
            <person name="Hahn C."/>
            <person name="Garcia-Roger E.M."/>
            <person name="Carmona M.J."/>
            <person name="Serra M."/>
            <person name="Gomez A."/>
        </authorList>
    </citation>
    <scope>NUCLEOTIDE SEQUENCE [LARGE SCALE GENOMIC DNA]</scope>
    <source>
        <strain evidence="1">HYR1</strain>
    </source>
</reference>
<organism evidence="1 2">
    <name type="scientific">Brachionus plicatilis</name>
    <name type="common">Marine rotifer</name>
    <name type="synonym">Brachionus muelleri</name>
    <dbReference type="NCBI Taxonomy" id="10195"/>
    <lineage>
        <taxon>Eukaryota</taxon>
        <taxon>Metazoa</taxon>
        <taxon>Spiralia</taxon>
        <taxon>Gnathifera</taxon>
        <taxon>Rotifera</taxon>
        <taxon>Eurotatoria</taxon>
        <taxon>Monogononta</taxon>
        <taxon>Pseudotrocha</taxon>
        <taxon>Ploima</taxon>
        <taxon>Brachionidae</taxon>
        <taxon>Brachionus</taxon>
    </lineage>
</organism>
<accession>A0A3M7Q6H4</accession>
<evidence type="ECO:0000313" key="1">
    <source>
        <dbReference type="EMBL" id="RNA06859.1"/>
    </source>
</evidence>